<name>A0A561VDB9_9ACTN</name>
<dbReference type="SUPFAM" id="SSF82607">
    <property type="entry name" value="YbaB-like"/>
    <property type="match status" value="1"/>
</dbReference>
<keyword evidence="3" id="KW-0238">DNA-binding</keyword>
<dbReference type="Gene3D" id="3.30.1310.10">
    <property type="entry name" value="Nucleoid-associated protein YbaB-like domain"/>
    <property type="match status" value="1"/>
</dbReference>
<dbReference type="AlphaFoldDB" id="A0A561VDB9"/>
<dbReference type="OrthoDB" id="3380532at2"/>
<dbReference type="GO" id="GO:0003677">
    <property type="term" value="F:DNA binding"/>
    <property type="evidence" value="ECO:0007669"/>
    <property type="project" value="UniProtKB-KW"/>
</dbReference>
<feature type="coiled-coil region" evidence="1">
    <location>
        <begin position="9"/>
        <end position="36"/>
    </location>
</feature>
<dbReference type="GeneID" id="300131364"/>
<evidence type="ECO:0000256" key="2">
    <source>
        <dbReference type="SAM" id="MobiDB-lite"/>
    </source>
</evidence>
<keyword evidence="1" id="KW-0175">Coiled coil</keyword>
<reference evidence="3 4" key="1">
    <citation type="submission" date="2019-06" db="EMBL/GenBank/DDBJ databases">
        <title>Sequencing the genomes of 1000 actinobacteria strains.</title>
        <authorList>
            <person name="Klenk H.-P."/>
        </authorList>
    </citation>
    <scope>NUCLEOTIDE SEQUENCE [LARGE SCALE GENOMIC DNA]</scope>
    <source>
        <strain evidence="3 4">DSM 45885</strain>
    </source>
</reference>
<accession>A0A561VDB9</accession>
<dbReference type="Pfam" id="PF02575">
    <property type="entry name" value="YbaB_DNA_bd"/>
    <property type="match status" value="1"/>
</dbReference>
<evidence type="ECO:0000256" key="1">
    <source>
        <dbReference type="SAM" id="Coils"/>
    </source>
</evidence>
<organism evidence="3 4">
    <name type="scientific">Micromonospora taraxaci</name>
    <dbReference type="NCBI Taxonomy" id="1316803"/>
    <lineage>
        <taxon>Bacteria</taxon>
        <taxon>Bacillati</taxon>
        <taxon>Actinomycetota</taxon>
        <taxon>Actinomycetes</taxon>
        <taxon>Micromonosporales</taxon>
        <taxon>Micromonosporaceae</taxon>
        <taxon>Micromonospora</taxon>
    </lineage>
</organism>
<feature type="compositionally biased region" description="Low complexity" evidence="2">
    <location>
        <begin position="128"/>
        <end position="147"/>
    </location>
</feature>
<feature type="compositionally biased region" description="Gly residues" evidence="2">
    <location>
        <begin position="113"/>
        <end position="127"/>
    </location>
</feature>
<protein>
    <submittedName>
        <fullName evidence="3">DNA-binding protein YbaB</fullName>
    </submittedName>
</protein>
<comment type="caution">
    <text evidence="3">The sequence shown here is derived from an EMBL/GenBank/DDBJ whole genome shotgun (WGS) entry which is preliminary data.</text>
</comment>
<evidence type="ECO:0000313" key="4">
    <source>
        <dbReference type="Proteomes" id="UP000317685"/>
    </source>
</evidence>
<dbReference type="EMBL" id="VIWZ01000002">
    <property type="protein sequence ID" value="TWG09608.1"/>
    <property type="molecule type" value="Genomic_DNA"/>
</dbReference>
<feature type="region of interest" description="Disordered" evidence="2">
    <location>
        <begin position="113"/>
        <end position="157"/>
    </location>
</feature>
<dbReference type="InterPro" id="IPR004401">
    <property type="entry name" value="YbaB/EbfC"/>
</dbReference>
<dbReference type="RefSeq" id="WP_145785902.1">
    <property type="nucleotide sequence ID" value="NZ_VIWZ01000002.1"/>
</dbReference>
<keyword evidence="4" id="KW-1185">Reference proteome</keyword>
<dbReference type="Proteomes" id="UP000317685">
    <property type="component" value="Unassembled WGS sequence"/>
</dbReference>
<evidence type="ECO:0000313" key="3">
    <source>
        <dbReference type="EMBL" id="TWG09608.1"/>
    </source>
</evidence>
<dbReference type="InterPro" id="IPR036894">
    <property type="entry name" value="YbaB-like_sf"/>
</dbReference>
<gene>
    <name evidence="3" type="ORF">FHU34_1255</name>
</gene>
<proteinExistence type="predicted"/>
<sequence length="157" mass="15940">MTFPGLDRIEALARNLDSWQRELAGKMTELEDSSAEGMSDSGLVRVTAAADGTIVSTEVNARAMRLDSYTLAEEFTAAAKRAQEAAAARVRELVGEVMADAPGGGGVMADAPGGGGVMADAPGGGGVMADAPGGSRPAASSRPAAGSQLPDDRPDWY</sequence>